<dbReference type="AlphaFoldDB" id="A0AAX6HZ61"/>
<reference evidence="1" key="2">
    <citation type="submission" date="2023-04" db="EMBL/GenBank/DDBJ databases">
        <authorList>
            <person name="Bruccoleri R.E."/>
            <person name="Oakeley E.J."/>
            <person name="Faust A.-M."/>
            <person name="Dessus-Babus S."/>
            <person name="Altorfer M."/>
            <person name="Burckhardt D."/>
            <person name="Oertli M."/>
            <person name="Naumann U."/>
            <person name="Petersen F."/>
            <person name="Wong J."/>
        </authorList>
    </citation>
    <scope>NUCLEOTIDE SEQUENCE</scope>
    <source>
        <strain evidence="1">GSM-AAB239-AS_SAM_17_03QT</strain>
        <tissue evidence="1">Leaf</tissue>
    </source>
</reference>
<comment type="caution">
    <text evidence="1">The sequence shown here is derived from an EMBL/GenBank/DDBJ whole genome shotgun (WGS) entry which is preliminary data.</text>
</comment>
<keyword evidence="2" id="KW-1185">Reference proteome</keyword>
<gene>
    <name evidence="1" type="ORF">M6B38_280285</name>
</gene>
<sequence>MSKVVVIEEEKEEILYLRGFLEAFKGMVERIIDRRTLSAFQEKGVLSVSEFTIADGNHVFKCPTWLRIRWLEDLHIQKKN</sequence>
<protein>
    <submittedName>
        <fullName evidence="1">Thiamine pyrophosphokinase 1 isoform X2</fullName>
    </submittedName>
</protein>
<reference evidence="1" key="1">
    <citation type="journal article" date="2023" name="GigaByte">
        <title>Genome assembly of the bearded iris, Iris pallida Lam.</title>
        <authorList>
            <person name="Bruccoleri R.E."/>
            <person name="Oakeley E.J."/>
            <person name="Faust A.M.E."/>
            <person name="Altorfer M."/>
            <person name="Dessus-Babus S."/>
            <person name="Burckhardt D."/>
            <person name="Oertli M."/>
            <person name="Naumann U."/>
            <person name="Petersen F."/>
            <person name="Wong J."/>
        </authorList>
    </citation>
    <scope>NUCLEOTIDE SEQUENCE</scope>
    <source>
        <strain evidence="1">GSM-AAB239-AS_SAM_17_03QT</strain>
    </source>
</reference>
<dbReference type="EMBL" id="JANAVB010005598">
    <property type="protein sequence ID" value="KAJ6846326.1"/>
    <property type="molecule type" value="Genomic_DNA"/>
</dbReference>
<name>A0AAX6HZ61_IRIPA</name>
<evidence type="ECO:0000313" key="2">
    <source>
        <dbReference type="Proteomes" id="UP001140949"/>
    </source>
</evidence>
<accession>A0AAX6HZ61</accession>
<dbReference type="Proteomes" id="UP001140949">
    <property type="component" value="Unassembled WGS sequence"/>
</dbReference>
<proteinExistence type="predicted"/>
<organism evidence="1 2">
    <name type="scientific">Iris pallida</name>
    <name type="common">Sweet iris</name>
    <dbReference type="NCBI Taxonomy" id="29817"/>
    <lineage>
        <taxon>Eukaryota</taxon>
        <taxon>Viridiplantae</taxon>
        <taxon>Streptophyta</taxon>
        <taxon>Embryophyta</taxon>
        <taxon>Tracheophyta</taxon>
        <taxon>Spermatophyta</taxon>
        <taxon>Magnoliopsida</taxon>
        <taxon>Liliopsida</taxon>
        <taxon>Asparagales</taxon>
        <taxon>Iridaceae</taxon>
        <taxon>Iridoideae</taxon>
        <taxon>Irideae</taxon>
        <taxon>Iris</taxon>
    </lineage>
</organism>
<evidence type="ECO:0000313" key="1">
    <source>
        <dbReference type="EMBL" id="KAJ6846326.1"/>
    </source>
</evidence>